<feature type="compositionally biased region" description="Polar residues" evidence="1">
    <location>
        <begin position="290"/>
        <end position="303"/>
    </location>
</feature>
<dbReference type="InterPro" id="IPR012337">
    <property type="entry name" value="RNaseH-like_sf"/>
</dbReference>
<feature type="domain" description="Integrase catalytic" evidence="2">
    <location>
        <begin position="1288"/>
        <end position="1452"/>
    </location>
</feature>
<feature type="compositionally biased region" description="Basic and acidic residues" evidence="1">
    <location>
        <begin position="977"/>
        <end position="993"/>
    </location>
</feature>
<evidence type="ECO:0000313" key="4">
    <source>
        <dbReference type="Proteomes" id="UP000649617"/>
    </source>
</evidence>
<organism evidence="3 4">
    <name type="scientific">Symbiodinium pilosum</name>
    <name type="common">Dinoflagellate</name>
    <dbReference type="NCBI Taxonomy" id="2952"/>
    <lineage>
        <taxon>Eukaryota</taxon>
        <taxon>Sar</taxon>
        <taxon>Alveolata</taxon>
        <taxon>Dinophyceae</taxon>
        <taxon>Suessiales</taxon>
        <taxon>Symbiodiniaceae</taxon>
        <taxon>Symbiodinium</taxon>
    </lineage>
</organism>
<feature type="region of interest" description="Disordered" evidence="1">
    <location>
        <begin position="1619"/>
        <end position="1667"/>
    </location>
</feature>
<protein>
    <submittedName>
        <fullName evidence="3">RE1 protein</fullName>
    </submittedName>
</protein>
<dbReference type="Proteomes" id="UP000649617">
    <property type="component" value="Unassembled WGS sequence"/>
</dbReference>
<feature type="compositionally biased region" description="Basic and acidic residues" evidence="1">
    <location>
        <begin position="1619"/>
        <end position="1630"/>
    </location>
</feature>
<evidence type="ECO:0000256" key="1">
    <source>
        <dbReference type="SAM" id="MobiDB-lite"/>
    </source>
</evidence>
<dbReference type="Pfam" id="PF07727">
    <property type="entry name" value="RVT_2"/>
    <property type="match status" value="1"/>
</dbReference>
<feature type="compositionally biased region" description="Polar residues" evidence="1">
    <location>
        <begin position="144"/>
        <end position="153"/>
    </location>
</feature>
<name>A0A812LCM3_SYMPI</name>
<evidence type="ECO:0000259" key="2">
    <source>
        <dbReference type="PROSITE" id="PS50994"/>
    </source>
</evidence>
<feature type="region of interest" description="Disordered" evidence="1">
    <location>
        <begin position="126"/>
        <end position="205"/>
    </location>
</feature>
<dbReference type="SUPFAM" id="SSF53098">
    <property type="entry name" value="Ribonuclease H-like"/>
    <property type="match status" value="1"/>
</dbReference>
<feature type="compositionally biased region" description="Basic residues" evidence="1">
    <location>
        <begin position="1631"/>
        <end position="1641"/>
    </location>
</feature>
<feature type="compositionally biased region" description="Polar residues" evidence="1">
    <location>
        <begin position="1688"/>
        <end position="1704"/>
    </location>
</feature>
<dbReference type="OrthoDB" id="423755at2759"/>
<dbReference type="PROSITE" id="PS50994">
    <property type="entry name" value="INTEGRASE"/>
    <property type="match status" value="1"/>
</dbReference>
<dbReference type="Gene3D" id="3.30.420.10">
    <property type="entry name" value="Ribonuclease H-like superfamily/Ribonuclease H"/>
    <property type="match status" value="1"/>
</dbReference>
<comment type="caution">
    <text evidence="3">The sequence shown here is derived from an EMBL/GenBank/DDBJ whole genome shotgun (WGS) entry which is preliminary data.</text>
</comment>
<feature type="compositionally biased region" description="Basic and acidic residues" evidence="1">
    <location>
        <begin position="928"/>
        <end position="952"/>
    </location>
</feature>
<dbReference type="GO" id="GO:0003676">
    <property type="term" value="F:nucleic acid binding"/>
    <property type="evidence" value="ECO:0007669"/>
    <property type="project" value="InterPro"/>
</dbReference>
<feature type="region of interest" description="Disordered" evidence="1">
    <location>
        <begin position="641"/>
        <end position="686"/>
    </location>
</feature>
<feature type="region of interest" description="Disordered" evidence="1">
    <location>
        <begin position="894"/>
        <end position="995"/>
    </location>
</feature>
<dbReference type="PANTHER" id="PTHR37984">
    <property type="entry name" value="PROTEIN CBG26694"/>
    <property type="match status" value="1"/>
</dbReference>
<evidence type="ECO:0000313" key="3">
    <source>
        <dbReference type="EMBL" id="CAE7245070.1"/>
    </source>
</evidence>
<feature type="compositionally biased region" description="Basic residues" evidence="1">
    <location>
        <begin position="1651"/>
        <end position="1661"/>
    </location>
</feature>
<feature type="compositionally biased region" description="Gly residues" evidence="1">
    <location>
        <begin position="361"/>
        <end position="370"/>
    </location>
</feature>
<feature type="compositionally biased region" description="Polar residues" evidence="1">
    <location>
        <begin position="647"/>
        <end position="672"/>
    </location>
</feature>
<dbReference type="GO" id="GO:0015074">
    <property type="term" value="P:DNA integration"/>
    <property type="evidence" value="ECO:0007669"/>
    <property type="project" value="InterPro"/>
</dbReference>
<feature type="region of interest" description="Disordered" evidence="1">
    <location>
        <begin position="1683"/>
        <end position="1704"/>
    </location>
</feature>
<keyword evidence="4" id="KW-1185">Reference proteome</keyword>
<dbReference type="PANTHER" id="PTHR37984:SF5">
    <property type="entry name" value="PROTEIN NYNRIN-LIKE"/>
    <property type="match status" value="1"/>
</dbReference>
<dbReference type="EMBL" id="CAJNIZ010005847">
    <property type="protein sequence ID" value="CAE7245070.1"/>
    <property type="molecule type" value="Genomic_DNA"/>
</dbReference>
<dbReference type="InterPro" id="IPR013103">
    <property type="entry name" value="RVT_2"/>
</dbReference>
<feature type="region of interest" description="Disordered" evidence="1">
    <location>
        <begin position="286"/>
        <end position="307"/>
    </location>
</feature>
<gene>
    <name evidence="3" type="primary">RE1</name>
    <name evidence="3" type="ORF">SPIL2461_LOCUS4443</name>
</gene>
<dbReference type="InterPro" id="IPR001584">
    <property type="entry name" value="Integrase_cat-core"/>
</dbReference>
<dbReference type="InterPro" id="IPR036397">
    <property type="entry name" value="RNaseH_sf"/>
</dbReference>
<accession>A0A812LCM3</accession>
<feature type="region of interest" description="Disordered" evidence="1">
    <location>
        <begin position="754"/>
        <end position="804"/>
    </location>
</feature>
<feature type="region of interest" description="Disordered" evidence="1">
    <location>
        <begin position="334"/>
        <end position="370"/>
    </location>
</feature>
<feature type="compositionally biased region" description="Basic and acidic residues" evidence="1">
    <location>
        <begin position="782"/>
        <end position="800"/>
    </location>
</feature>
<feature type="compositionally biased region" description="Low complexity" evidence="1">
    <location>
        <begin position="196"/>
        <end position="205"/>
    </location>
</feature>
<feature type="compositionally biased region" description="Basic residues" evidence="1">
    <location>
        <begin position="772"/>
        <end position="781"/>
    </location>
</feature>
<feature type="compositionally biased region" description="Low complexity" evidence="1">
    <location>
        <begin position="755"/>
        <end position="767"/>
    </location>
</feature>
<dbReference type="InterPro" id="IPR050951">
    <property type="entry name" value="Retrovirus_Pol_polyprotein"/>
</dbReference>
<reference evidence="3" key="1">
    <citation type="submission" date="2021-02" db="EMBL/GenBank/DDBJ databases">
        <authorList>
            <person name="Dougan E. K."/>
            <person name="Rhodes N."/>
            <person name="Thang M."/>
            <person name="Chan C."/>
        </authorList>
    </citation>
    <scope>NUCLEOTIDE SEQUENCE</scope>
</reference>
<proteinExistence type="predicted"/>
<feature type="compositionally biased region" description="Low complexity" evidence="1">
    <location>
        <begin position="899"/>
        <end position="918"/>
    </location>
</feature>
<sequence>MDRSRDAVPTWDGEASGWNTYVRRVRLQWERTANHKKKLLGAELASRLTGRAWDVSGDLDHARLQTRHGPVYLLEYLEQRLGRTPIPDLGSRLEEFLARLRRQPGTRMVQWAADLRESYRRLQRALARACGGTTSSPKRRTAKPTGSTPSSLQLPIDRRRSDTTAEPEPADDGHDLDQDQAPDPPVAPSAWMDAASPCPSSSSCPTCRLGGHQQPTGLDLVEKAMRDQEEDLVEADERRGRRHSYWVGIWGLLMDDPFPDDNLADVHWVGDRLPEEVHPAYAAEDEPDTWRTTNHGDSESTGPTMRATGGLKIQKAMVVDPESGKQMSELLANFQDSKSKKGARYTSTSSSTSSPTALAADGGGKGGGQRPGSSAYTGCFICGSKDHDFRHCPKRSQGKGAAHFTSANSGIYMVHGADMDATNGTTHDAKAMQDVPVYAAAGPAAENQLLCYMHVGHGDPEAGRSERHSRGSFVCGRAVVPWLCCGGQRGHRDRWKLGCAGGRGVDEAPAVRPGNVQVFPDAQRNFRFGSGQQQRATSFVEVPQTLSGRAVALGVYALDVPRVPILLSIRTLKRLGSVIDFEKKTIIFKAIDPEVTIALHESASGHLLLDLAHDWLRQPGSSPKNFSGTVLSSVMSRYKESEGVTGGQQEAASNQPGATNTQEQQQASQRQVPQGPEPGPQHSGDSCCMPAVEVSCGEAQGSEQTCLSRQQLPSDIPVYNMAVGIKTIIWDRFRASATFLDILLAMADRKAPVQNTAPPASTAAASNEIPKSKARPKKAHRVKTEYDLDRSTGPDPRDPRTAGAPCFGSHQIMKPGRGSLSGANAHGRWEVCQNCRLRVLYVPAVGAHAHYRQAGPLPQDTAAAAQLHKERVEAGQAPETDKLNAKNVALQGSGQGWISPASTTTTAAPPPAAAAATSGYPEGTTVKKANDKTKGMTMEKEDDKTKGKDRGAKPKAKAAPAMVDSESDGAPMEAENEATRAPKKGQPDHEQHGRQLAASVTMNLDADGFLVSFGRLTEGEATTITESMKGVTADIDEAMAEIPKAVPHGIDLLEVRCPSDSRLSEAVRGRGGQAGRVGLPIFDLCTKHGRSAGPGTSSTSSIHVDLDPLWTFLSDPGLVQRGHRRCQAEEWISQKEGSEGDPCSDQDGLCRDHVAWEWPSNNGGWKEPEVKKLMNYMAKQGFLYTTLLDGCMMGVTTPPDDVAEDWIYGLQEEPLLQGKLAPEDRKKAVALVHRLHVRAGHPSKKLLANVLRARGAHPEVVKIALDHECADCQEMRLPSLSQSVSLQQSDTPWKVIQIDNAELRVDDKVTHFMVITDEATHYMKVIKLFERDVQEGRNATAEEAILSIEQGWIQSYGFPDRIRLDPEGCFRSRALEDWAAERGVEMTPCPAEAHNQIGQVESLIGKVKQDAITLLSGMPIGAHRALLHSAGAHNTVHRVQGFSPVQWAFGRDFNPEGRLFDTEQGVPFLQNATTPGHTFYDQMSARQAAEDISRRSQATYQLGRLLNMRRRRATRFVPGDLVFYRRAQPPADTPAHPGLGFAKVGQGRWFGPARVLASETRTDAQGQERRPAHTVWITANGRLKRCAPEQPSSYATLPTEKLPSLRTYEFDLHEDVPEHQLVKVKGETTRKKNKERGHGHRRETTEPQKRLQLKTSRKKDKGTRYLNDPSYDPTLFRFLQDEQAHAQRAQQGSRPASTTRTTSLPLASATQIAEDYVTQPEEESEWKRLKRDASAWMAKGLRKQEVSYSKLDQEGRKGFDKAKENEVTQWIQEAAAKRIEGYVPRHRIMRMRWVLTYKETGAPKARIVIVGYEDPDITSLVSSSPTMSRRTRQLVFQQAALRSWRTLMADVKSAFLQTAPTQLSRAVFARPVPELAKAMNLKEGQTIQLAKAAYGLINAPAEWHRDINRTLTSLGFIQLRTEPCCWKYVRYENGVPRLLGVVRAHVDDFIITGCEQDPEWVAAVSGFHSKYRFSPWECVSYNHCGVAVREGNSEFILDQSTYCSQIEEIKFEARNEDDLATKEEISQLRGVLGAVQWRAYSTAPQLLAQLSMLQSTISKATVKTLKLANKLVREAFHNRFQHIRITALDGVAPEEVCFVAWSDAAVGNRPDFGSTGGYLVCATTPATLKGETAPVTPVSWRSGRLQRVARSSLAAETQAASEAEEELMMVRLQWREMLGYEVDLKRPGKDILKVPAALVTDAKSLYDVLIKEDLNTTAAGLKEKYSALELLSLSERLREGKTSVRWVNSDAQVADALTKPTQGGSLQQLLSTGRWTLVYDPTFTSAKRLRRH</sequence>